<feature type="compositionally biased region" description="Basic and acidic residues" evidence="1">
    <location>
        <begin position="39"/>
        <end position="52"/>
    </location>
</feature>
<evidence type="ECO:0000256" key="1">
    <source>
        <dbReference type="SAM" id="MobiDB-lite"/>
    </source>
</evidence>
<comment type="caution">
    <text evidence="2">The sequence shown here is derived from an EMBL/GenBank/DDBJ whole genome shotgun (WGS) entry which is preliminary data.</text>
</comment>
<feature type="region of interest" description="Disordered" evidence="1">
    <location>
        <begin position="36"/>
        <end position="68"/>
    </location>
</feature>
<dbReference type="EMBL" id="AFNT02000023">
    <property type="protein sequence ID" value="ERJ05887.1"/>
    <property type="molecule type" value="Genomic_DNA"/>
</dbReference>
<organism evidence="2 3">
    <name type="scientific">Halorhabdus tiamatea SARL4B</name>
    <dbReference type="NCBI Taxonomy" id="1033806"/>
    <lineage>
        <taxon>Archaea</taxon>
        <taxon>Methanobacteriati</taxon>
        <taxon>Methanobacteriota</taxon>
        <taxon>Stenosarchaea group</taxon>
        <taxon>Halobacteria</taxon>
        <taxon>Halobacteriales</taxon>
        <taxon>Haloarculaceae</taxon>
        <taxon>Halorhabdus</taxon>
    </lineage>
</organism>
<evidence type="ECO:0000313" key="3">
    <source>
        <dbReference type="Proteomes" id="UP000003861"/>
    </source>
</evidence>
<evidence type="ECO:0000313" key="2">
    <source>
        <dbReference type="EMBL" id="ERJ05887.1"/>
    </source>
</evidence>
<dbReference type="Proteomes" id="UP000003861">
    <property type="component" value="Unassembled WGS sequence"/>
</dbReference>
<sequence>MDLVDWLVIDGRHQKTDPKRIRYVRHESLRRASVWEPEAGDRLQETEQESPRDAAVGGQRAFGRDPSYAHCRQLMT</sequence>
<reference evidence="2 3" key="1">
    <citation type="journal article" date="2011" name="J. Bacteriol.">
        <title>Genome sequence of Halorhabdus tiamatea, the first archaeon isolated from a deep-sea anoxic brine lake.</title>
        <authorList>
            <person name="Antunes A."/>
            <person name="Alam I."/>
            <person name="Bajic V.B."/>
            <person name="Stingl U."/>
        </authorList>
    </citation>
    <scope>NUCLEOTIDE SEQUENCE [LARGE SCALE GENOMIC DNA]</scope>
    <source>
        <strain evidence="2 3">SARL4B</strain>
    </source>
</reference>
<name>U2DIZ2_9EURY</name>
<proteinExistence type="predicted"/>
<dbReference type="AlphaFoldDB" id="U2DIZ2"/>
<reference evidence="2 3" key="2">
    <citation type="journal article" date="2013" name="PLoS ONE">
        <title>INDIGO - INtegrated Data Warehouse of MIcrobial GenOmes with Examples from the Red Sea Extremophiles.</title>
        <authorList>
            <person name="Alam I."/>
            <person name="Antunes A."/>
            <person name="Kamau A.A."/>
            <person name="Ba Alawi W."/>
            <person name="Kalkatawi M."/>
            <person name="Stingl U."/>
            <person name="Bajic V.B."/>
        </authorList>
    </citation>
    <scope>NUCLEOTIDE SEQUENCE [LARGE SCALE GENOMIC DNA]</scope>
    <source>
        <strain evidence="2 3">SARL4B</strain>
    </source>
</reference>
<accession>U2DIZ2</accession>
<gene>
    <name evidence="2" type="ORF">HLRTI_002039</name>
</gene>
<protein>
    <submittedName>
        <fullName evidence="2">Uncharacterized protein</fullName>
    </submittedName>
</protein>